<sequence length="489" mass="56308">MSYQPTQNDLRVFRQSDHIIYIKLELLDKNYKVIDNLQGEMIDGSHTEDSESDIRNTASISFILKDASYLTGNHRKIWLDQYVKLFIGVLYQRSQDILWYSMGTFLFNENSYTYDATTKTLSVNLLDLMSKLTGIRNGQTKGLSHKILVDSDIRSSIISTLSEGGCTFDYIIEDSQKKVPYDLEFGTGATVYEMISELRDLYPAWETYFDDLVFMCQKIPTCENEDIILDADTLSPLVISENLSNSFENVKNVTDIWGKCIDADRFAETSTNTGTQYNITLADFTLESNMYIGFKTNIATVSSTLKINALTAYPIVDANEANVALEANKAYVVKYYDGKFYYQGQFQIHAVVKEFSVEPSAEFKAQDIIDEGTTNIKYIINPDSPYCVDKIGEIRQVLSGEEFDNIYSELRCMERAEYENWKATRLQDRIAVDTIMIPWLRVNKKVSYLSKNTGEIQQYIVKRINRNLLSWTMTIEMIRFYPLYPYIVD</sequence>
<reference evidence="2" key="1">
    <citation type="submission" date="2021-04" db="EMBL/GenBank/DDBJ databases">
        <title>Sinoanaerobacter chloroacetimidivorans sp. nov., an obligate anaerobic bacterium isolated from anaerobic sludge.</title>
        <authorList>
            <person name="Bao Y."/>
        </authorList>
    </citation>
    <scope>NUCLEOTIDE SEQUENCE</scope>
    <source>
        <strain evidence="2">BAD-6</strain>
    </source>
</reference>
<reference evidence="2" key="2">
    <citation type="submission" date="2021-04" db="EMBL/GenBank/DDBJ databases">
        <authorList>
            <person name="Liu J."/>
        </authorList>
    </citation>
    <scope>NUCLEOTIDE SEQUENCE</scope>
    <source>
        <strain evidence="2">BAD-6</strain>
    </source>
</reference>
<dbReference type="Proteomes" id="UP000675664">
    <property type="component" value="Unassembled WGS sequence"/>
</dbReference>
<evidence type="ECO:0000313" key="2">
    <source>
        <dbReference type="EMBL" id="MBR0596969.1"/>
    </source>
</evidence>
<feature type="domain" description="DUF5048" evidence="1">
    <location>
        <begin position="383"/>
        <end position="484"/>
    </location>
</feature>
<gene>
    <name evidence="2" type="ORF">KCX82_03710</name>
</gene>
<keyword evidence="3" id="KW-1185">Reference proteome</keyword>
<dbReference type="AlphaFoldDB" id="A0A8J7VXQ2"/>
<dbReference type="EMBL" id="JAGSND010000002">
    <property type="protein sequence ID" value="MBR0596969.1"/>
    <property type="molecule type" value="Genomic_DNA"/>
</dbReference>
<dbReference type="InterPro" id="IPR032489">
    <property type="entry name" value="DUF5048"/>
</dbReference>
<proteinExistence type="predicted"/>
<dbReference type="Pfam" id="PF16467">
    <property type="entry name" value="DUF5048"/>
    <property type="match status" value="1"/>
</dbReference>
<dbReference type="RefSeq" id="WP_227017101.1">
    <property type="nucleotide sequence ID" value="NZ_JAGSND010000002.1"/>
</dbReference>
<comment type="caution">
    <text evidence="2">The sequence shown here is derived from an EMBL/GenBank/DDBJ whole genome shotgun (WGS) entry which is preliminary data.</text>
</comment>
<accession>A0A8J7VXQ2</accession>
<evidence type="ECO:0000259" key="1">
    <source>
        <dbReference type="Pfam" id="PF16467"/>
    </source>
</evidence>
<name>A0A8J7VXQ2_9FIRM</name>
<protein>
    <submittedName>
        <fullName evidence="2">DUF5048 domain-containing protein</fullName>
    </submittedName>
</protein>
<evidence type="ECO:0000313" key="3">
    <source>
        <dbReference type="Proteomes" id="UP000675664"/>
    </source>
</evidence>
<organism evidence="2 3">
    <name type="scientific">Sinanaerobacter chloroacetimidivorans</name>
    <dbReference type="NCBI Taxonomy" id="2818044"/>
    <lineage>
        <taxon>Bacteria</taxon>
        <taxon>Bacillati</taxon>
        <taxon>Bacillota</taxon>
        <taxon>Clostridia</taxon>
        <taxon>Peptostreptococcales</taxon>
        <taxon>Anaerovoracaceae</taxon>
        <taxon>Sinanaerobacter</taxon>
    </lineage>
</organism>